<feature type="compositionally biased region" description="Pro residues" evidence="1">
    <location>
        <begin position="248"/>
        <end position="258"/>
    </location>
</feature>
<dbReference type="EMBL" id="JACIJS010000008">
    <property type="protein sequence ID" value="MBB5516666.1"/>
    <property type="molecule type" value="Genomic_DNA"/>
</dbReference>
<evidence type="ECO:0000259" key="2">
    <source>
        <dbReference type="Pfam" id="PF07179"/>
    </source>
</evidence>
<name>A0A840X4D5_9RHOB</name>
<evidence type="ECO:0000313" key="4">
    <source>
        <dbReference type="Proteomes" id="UP000553766"/>
    </source>
</evidence>
<comment type="caution">
    <text evidence="3">The sequence shown here is derived from an EMBL/GenBank/DDBJ whole genome shotgun (WGS) entry which is preliminary data.</text>
</comment>
<protein>
    <recommendedName>
        <fullName evidence="2">SseB protein N-terminal domain-containing protein</fullName>
    </recommendedName>
</protein>
<feature type="domain" description="SseB protein N-terminal" evidence="2">
    <location>
        <begin position="14"/>
        <end position="117"/>
    </location>
</feature>
<dbReference type="RefSeq" id="WP_184012506.1">
    <property type="nucleotide sequence ID" value="NZ_JACIJS010000008.1"/>
</dbReference>
<dbReference type="AlphaFoldDB" id="A0A840X4D5"/>
<reference evidence="3 4" key="1">
    <citation type="submission" date="2020-08" db="EMBL/GenBank/DDBJ databases">
        <title>Genomic Encyclopedia of Type Strains, Phase IV (KMG-IV): sequencing the most valuable type-strain genomes for metagenomic binning, comparative biology and taxonomic classification.</title>
        <authorList>
            <person name="Goeker M."/>
        </authorList>
    </citation>
    <scope>NUCLEOTIDE SEQUENCE [LARGE SCALE GENOMIC DNA]</scope>
    <source>
        <strain evidence="3 4">DSM 103377</strain>
    </source>
</reference>
<evidence type="ECO:0000313" key="3">
    <source>
        <dbReference type="EMBL" id="MBB5516666.1"/>
    </source>
</evidence>
<sequence length="258" mass="27401">MQTPIDIALLKMTDAPDDDAARLQFYERVADAELFLVLEEEPATDRIAPLVLDTSEARLILAFDSEDRMTAFMSKITPYAALSGRRIATMLAGQGIGLALNLGTEGETVIAPDTIDWMQEVLRDVAQVHENRISEVSAPGALPEALLTALDRKLGNMAGLAEAALLGSVAYGDGSRSHLLAFIGTVEGAQDSIADAVGEALRLSGIEAGMLDVAFLHPDAPVARSLGRVALRFDLPLPPEPEVSAPPGSNPDQPPRLK</sequence>
<accession>A0A840X4D5</accession>
<gene>
    <name evidence="3" type="ORF">FHS89_002706</name>
</gene>
<feature type="region of interest" description="Disordered" evidence="1">
    <location>
        <begin position="237"/>
        <end position="258"/>
    </location>
</feature>
<dbReference type="InterPro" id="IPR009839">
    <property type="entry name" value="SseB_N"/>
</dbReference>
<dbReference type="Pfam" id="PF07179">
    <property type="entry name" value="SseB"/>
    <property type="match status" value="1"/>
</dbReference>
<evidence type="ECO:0000256" key="1">
    <source>
        <dbReference type="SAM" id="MobiDB-lite"/>
    </source>
</evidence>
<dbReference type="Proteomes" id="UP000553766">
    <property type="component" value="Unassembled WGS sequence"/>
</dbReference>
<keyword evidence="4" id="KW-1185">Reference proteome</keyword>
<organism evidence="3 4">
    <name type="scientific">Rubricella aquisinus</name>
    <dbReference type="NCBI Taxonomy" id="2028108"/>
    <lineage>
        <taxon>Bacteria</taxon>
        <taxon>Pseudomonadati</taxon>
        <taxon>Pseudomonadota</taxon>
        <taxon>Alphaproteobacteria</taxon>
        <taxon>Rhodobacterales</taxon>
        <taxon>Paracoccaceae</taxon>
        <taxon>Rubricella</taxon>
    </lineage>
</organism>
<proteinExistence type="predicted"/>